<organism evidence="1 2">
    <name type="scientific">Portunus trituberculatus</name>
    <name type="common">Swimming crab</name>
    <name type="synonym">Neptunus trituberculatus</name>
    <dbReference type="NCBI Taxonomy" id="210409"/>
    <lineage>
        <taxon>Eukaryota</taxon>
        <taxon>Metazoa</taxon>
        <taxon>Ecdysozoa</taxon>
        <taxon>Arthropoda</taxon>
        <taxon>Crustacea</taxon>
        <taxon>Multicrustacea</taxon>
        <taxon>Malacostraca</taxon>
        <taxon>Eumalacostraca</taxon>
        <taxon>Eucarida</taxon>
        <taxon>Decapoda</taxon>
        <taxon>Pleocyemata</taxon>
        <taxon>Brachyura</taxon>
        <taxon>Eubrachyura</taxon>
        <taxon>Portunoidea</taxon>
        <taxon>Portunidae</taxon>
        <taxon>Portuninae</taxon>
        <taxon>Portunus</taxon>
    </lineage>
</organism>
<comment type="caution">
    <text evidence="1">The sequence shown here is derived from an EMBL/GenBank/DDBJ whole genome shotgun (WGS) entry which is preliminary data.</text>
</comment>
<proteinExistence type="predicted"/>
<gene>
    <name evidence="1" type="ORF">E2C01_017785</name>
</gene>
<dbReference type="Proteomes" id="UP000324222">
    <property type="component" value="Unassembled WGS sequence"/>
</dbReference>
<dbReference type="EMBL" id="VSRR010001363">
    <property type="protein sequence ID" value="MPC24698.1"/>
    <property type="molecule type" value="Genomic_DNA"/>
</dbReference>
<reference evidence="1 2" key="1">
    <citation type="submission" date="2019-05" db="EMBL/GenBank/DDBJ databases">
        <title>Another draft genome of Portunus trituberculatus and its Hox gene families provides insights of decapod evolution.</title>
        <authorList>
            <person name="Jeong J.-H."/>
            <person name="Song I."/>
            <person name="Kim S."/>
            <person name="Choi T."/>
            <person name="Kim D."/>
            <person name="Ryu S."/>
            <person name="Kim W."/>
        </authorList>
    </citation>
    <scope>NUCLEOTIDE SEQUENCE [LARGE SCALE GENOMIC DNA]</scope>
    <source>
        <tissue evidence="1">Muscle</tissue>
    </source>
</reference>
<name>A0A5B7DTF2_PORTR</name>
<evidence type="ECO:0000313" key="1">
    <source>
        <dbReference type="EMBL" id="MPC24698.1"/>
    </source>
</evidence>
<sequence length="49" mass="4748">MGQREFKSASGVGAEACPATRLAPQRSGPGPAGAVARLGLVAGLAVAEN</sequence>
<protein>
    <submittedName>
        <fullName evidence="1">Uncharacterized protein</fullName>
    </submittedName>
</protein>
<evidence type="ECO:0000313" key="2">
    <source>
        <dbReference type="Proteomes" id="UP000324222"/>
    </source>
</evidence>
<dbReference type="AlphaFoldDB" id="A0A5B7DTF2"/>
<accession>A0A5B7DTF2</accession>
<keyword evidence="2" id="KW-1185">Reference proteome</keyword>